<dbReference type="AlphaFoldDB" id="A0A0K2TF35"/>
<protein>
    <submittedName>
        <fullName evidence="1">Uncharacterized protein</fullName>
    </submittedName>
</protein>
<evidence type="ECO:0000313" key="1">
    <source>
        <dbReference type="EMBL" id="CDW24450.1"/>
    </source>
</evidence>
<accession>A0A0K2TF35</accession>
<name>A0A0K2TF35_LEPSM</name>
<reference evidence="1" key="1">
    <citation type="submission" date="2014-05" db="EMBL/GenBank/DDBJ databases">
        <authorList>
            <person name="Chronopoulou M."/>
        </authorList>
    </citation>
    <scope>NUCLEOTIDE SEQUENCE</scope>
    <source>
        <tissue evidence="1">Whole organism</tissue>
    </source>
</reference>
<sequence>MTLVLVHSLRISDRGLIILREKMMSYDWSSSPSPKLLLLTRGCLSSKNGPQKMTTSGLEERICLNNSLRGAKFKSSLVVYGPEDINKDNSLLFFFKPFLLASGAPSLMILSKTSLLPLGFVPLIPIICPGKRLYSFN</sequence>
<organism evidence="1">
    <name type="scientific">Lepeophtheirus salmonis</name>
    <name type="common">Salmon louse</name>
    <name type="synonym">Caligus salmonis</name>
    <dbReference type="NCBI Taxonomy" id="72036"/>
    <lineage>
        <taxon>Eukaryota</taxon>
        <taxon>Metazoa</taxon>
        <taxon>Ecdysozoa</taxon>
        <taxon>Arthropoda</taxon>
        <taxon>Crustacea</taxon>
        <taxon>Multicrustacea</taxon>
        <taxon>Hexanauplia</taxon>
        <taxon>Copepoda</taxon>
        <taxon>Siphonostomatoida</taxon>
        <taxon>Caligidae</taxon>
        <taxon>Lepeophtheirus</taxon>
    </lineage>
</organism>
<proteinExistence type="predicted"/>
<dbReference type="EMBL" id="HACA01007089">
    <property type="protein sequence ID" value="CDW24450.1"/>
    <property type="molecule type" value="Transcribed_RNA"/>
</dbReference>